<dbReference type="HOGENOM" id="CLU_1847121_0_0_1"/>
<dbReference type="Proteomes" id="UP000000305">
    <property type="component" value="Unassembled WGS sequence"/>
</dbReference>
<evidence type="ECO:0000313" key="3">
    <source>
        <dbReference type="Proteomes" id="UP000000305"/>
    </source>
</evidence>
<dbReference type="KEGG" id="dpx:DAPPUDRAFT_315263"/>
<keyword evidence="1" id="KW-0812">Transmembrane</keyword>
<evidence type="ECO:0000313" key="2">
    <source>
        <dbReference type="EMBL" id="EFX84131.1"/>
    </source>
</evidence>
<keyword evidence="1" id="KW-0472">Membrane</keyword>
<sequence>MVDKSSNAEAAHLWKALSEDEIKSLIEVIDEFGKLVHPSKCEVPLMDLVVIIFKEIVIVVVVGTMLLAETLKMTSCGQTNFDAERLGNHAVDHVEKLSTILIKGTQAIQSRASIKSCRLHGSHIYRCREHHEDILYLKF</sequence>
<keyword evidence="1" id="KW-1133">Transmembrane helix</keyword>
<feature type="transmembrane region" description="Helical" evidence="1">
    <location>
        <begin position="48"/>
        <end position="68"/>
    </location>
</feature>
<name>E9G984_DAPPU</name>
<organism evidence="2 3">
    <name type="scientific">Daphnia pulex</name>
    <name type="common">Water flea</name>
    <dbReference type="NCBI Taxonomy" id="6669"/>
    <lineage>
        <taxon>Eukaryota</taxon>
        <taxon>Metazoa</taxon>
        <taxon>Ecdysozoa</taxon>
        <taxon>Arthropoda</taxon>
        <taxon>Crustacea</taxon>
        <taxon>Branchiopoda</taxon>
        <taxon>Diplostraca</taxon>
        <taxon>Cladocera</taxon>
        <taxon>Anomopoda</taxon>
        <taxon>Daphniidae</taxon>
        <taxon>Daphnia</taxon>
    </lineage>
</organism>
<dbReference type="EMBL" id="GL732535">
    <property type="protein sequence ID" value="EFX84131.1"/>
    <property type="molecule type" value="Genomic_DNA"/>
</dbReference>
<proteinExistence type="predicted"/>
<reference evidence="2 3" key="1">
    <citation type="journal article" date="2011" name="Science">
        <title>The ecoresponsive genome of Daphnia pulex.</title>
        <authorList>
            <person name="Colbourne J.K."/>
            <person name="Pfrender M.E."/>
            <person name="Gilbert D."/>
            <person name="Thomas W.K."/>
            <person name="Tucker A."/>
            <person name="Oakley T.H."/>
            <person name="Tokishita S."/>
            <person name="Aerts A."/>
            <person name="Arnold G.J."/>
            <person name="Basu M.K."/>
            <person name="Bauer D.J."/>
            <person name="Caceres C.E."/>
            <person name="Carmel L."/>
            <person name="Casola C."/>
            <person name="Choi J.H."/>
            <person name="Detter J.C."/>
            <person name="Dong Q."/>
            <person name="Dusheyko S."/>
            <person name="Eads B.D."/>
            <person name="Frohlich T."/>
            <person name="Geiler-Samerotte K.A."/>
            <person name="Gerlach D."/>
            <person name="Hatcher P."/>
            <person name="Jogdeo S."/>
            <person name="Krijgsveld J."/>
            <person name="Kriventseva E.V."/>
            <person name="Kultz D."/>
            <person name="Laforsch C."/>
            <person name="Lindquist E."/>
            <person name="Lopez J."/>
            <person name="Manak J.R."/>
            <person name="Muller J."/>
            <person name="Pangilinan J."/>
            <person name="Patwardhan R.P."/>
            <person name="Pitluck S."/>
            <person name="Pritham E.J."/>
            <person name="Rechtsteiner A."/>
            <person name="Rho M."/>
            <person name="Rogozin I.B."/>
            <person name="Sakarya O."/>
            <person name="Salamov A."/>
            <person name="Schaack S."/>
            <person name="Shapiro H."/>
            <person name="Shiga Y."/>
            <person name="Skalitzky C."/>
            <person name="Smith Z."/>
            <person name="Souvorov A."/>
            <person name="Sung W."/>
            <person name="Tang Z."/>
            <person name="Tsuchiya D."/>
            <person name="Tu H."/>
            <person name="Vos H."/>
            <person name="Wang M."/>
            <person name="Wolf Y.I."/>
            <person name="Yamagata H."/>
            <person name="Yamada T."/>
            <person name="Ye Y."/>
            <person name="Shaw J.R."/>
            <person name="Andrews J."/>
            <person name="Crease T.J."/>
            <person name="Tang H."/>
            <person name="Lucas S.M."/>
            <person name="Robertson H.M."/>
            <person name="Bork P."/>
            <person name="Koonin E.V."/>
            <person name="Zdobnov E.M."/>
            <person name="Grigoriev I.V."/>
            <person name="Lynch M."/>
            <person name="Boore J.L."/>
        </authorList>
    </citation>
    <scope>NUCLEOTIDE SEQUENCE [LARGE SCALE GENOMIC DNA]</scope>
</reference>
<dbReference type="AlphaFoldDB" id="E9G984"/>
<evidence type="ECO:0000256" key="1">
    <source>
        <dbReference type="SAM" id="Phobius"/>
    </source>
</evidence>
<accession>E9G984</accession>
<keyword evidence="3" id="KW-1185">Reference proteome</keyword>
<dbReference type="InParanoid" id="E9G984"/>
<protein>
    <submittedName>
        <fullName evidence="2">Uncharacterized protein</fullName>
    </submittedName>
</protein>
<gene>
    <name evidence="2" type="ORF">DAPPUDRAFT_315263</name>
</gene>